<evidence type="ECO:0000313" key="4">
    <source>
        <dbReference type="Proteomes" id="UP000006377"/>
    </source>
</evidence>
<evidence type="ECO:0000256" key="2">
    <source>
        <dbReference type="SAM" id="Phobius"/>
    </source>
</evidence>
<organism evidence="3 4">
    <name type="scientific">Parvibaculum lavamentivorans (strain DS-1 / DSM 13023 / NCIMB 13966)</name>
    <dbReference type="NCBI Taxonomy" id="402881"/>
    <lineage>
        <taxon>Bacteria</taxon>
        <taxon>Pseudomonadati</taxon>
        <taxon>Pseudomonadota</taxon>
        <taxon>Alphaproteobacteria</taxon>
        <taxon>Hyphomicrobiales</taxon>
        <taxon>Parvibaculaceae</taxon>
        <taxon>Parvibaculum</taxon>
    </lineage>
</organism>
<name>A7HUG3_PARL1</name>
<reference evidence="3 4" key="1">
    <citation type="journal article" date="2011" name="Stand. Genomic Sci.">
        <title>Complete genome sequence of Parvibaculum lavamentivorans type strain (DS-1(T)).</title>
        <authorList>
            <person name="Schleheck D."/>
            <person name="Weiss M."/>
            <person name="Pitluck S."/>
            <person name="Bruce D."/>
            <person name="Land M.L."/>
            <person name="Han S."/>
            <person name="Saunders E."/>
            <person name="Tapia R."/>
            <person name="Detter C."/>
            <person name="Brettin T."/>
            <person name="Han J."/>
            <person name="Woyke T."/>
            <person name="Goodwin L."/>
            <person name="Pennacchio L."/>
            <person name="Nolan M."/>
            <person name="Cook A.M."/>
            <person name="Kjelleberg S."/>
            <person name="Thomas T."/>
        </authorList>
    </citation>
    <scope>NUCLEOTIDE SEQUENCE [LARGE SCALE GENOMIC DNA]</scope>
    <source>
        <strain evidence="4">DS-1 / DSM 13023 / NCIMB 13966</strain>
    </source>
</reference>
<proteinExistence type="predicted"/>
<dbReference type="KEGG" id="pla:Plav_1931"/>
<evidence type="ECO:0000256" key="1">
    <source>
        <dbReference type="SAM" id="MobiDB-lite"/>
    </source>
</evidence>
<evidence type="ECO:0008006" key="5">
    <source>
        <dbReference type="Google" id="ProtNLM"/>
    </source>
</evidence>
<accession>A7HUG3</accession>
<dbReference type="RefSeq" id="WP_012110842.1">
    <property type="nucleotide sequence ID" value="NC_009719.1"/>
</dbReference>
<feature type="transmembrane region" description="Helical" evidence="2">
    <location>
        <begin position="20"/>
        <end position="50"/>
    </location>
</feature>
<keyword evidence="4" id="KW-1185">Reference proteome</keyword>
<dbReference type="AlphaFoldDB" id="A7HUG3"/>
<keyword evidence="2" id="KW-1133">Transmembrane helix</keyword>
<gene>
    <name evidence="3" type="ordered locus">Plav_1931</name>
</gene>
<protein>
    <recommendedName>
        <fullName evidence="5">Transmembrane protein (PGPGW)</fullName>
    </recommendedName>
</protein>
<dbReference type="HOGENOM" id="CLU_2344134_0_0_5"/>
<keyword evidence="2" id="KW-0812">Transmembrane</keyword>
<dbReference type="EMBL" id="CP000774">
    <property type="protein sequence ID" value="ABS63546.1"/>
    <property type="molecule type" value="Genomic_DNA"/>
</dbReference>
<evidence type="ECO:0000313" key="3">
    <source>
        <dbReference type="EMBL" id="ABS63546.1"/>
    </source>
</evidence>
<keyword evidence="2" id="KW-0472">Membrane</keyword>
<feature type="region of interest" description="Disordered" evidence="1">
    <location>
        <begin position="77"/>
        <end position="97"/>
    </location>
</feature>
<sequence>MKIKIGKYRLPVPRSRAGRLGAGIGLVILGIIPGPPGPAAIPVGLTILTLDHPRGRRWRRIVIVKVGRRWQETKVKRRMRRAAKRGASVGNDLEPGL</sequence>
<dbReference type="Proteomes" id="UP000006377">
    <property type="component" value="Chromosome"/>
</dbReference>